<evidence type="ECO:0000313" key="1">
    <source>
        <dbReference type="EMBL" id="KAH8081299.1"/>
    </source>
</evidence>
<keyword evidence="2" id="KW-1185">Reference proteome</keyword>
<evidence type="ECO:0000313" key="2">
    <source>
        <dbReference type="Proteomes" id="UP000813824"/>
    </source>
</evidence>
<gene>
    <name evidence="1" type="ORF">BXZ70DRAFT_910868</name>
</gene>
<accession>A0A8K0UFJ7</accession>
<organism evidence="1 2">
    <name type="scientific">Cristinia sonorae</name>
    <dbReference type="NCBI Taxonomy" id="1940300"/>
    <lineage>
        <taxon>Eukaryota</taxon>
        <taxon>Fungi</taxon>
        <taxon>Dikarya</taxon>
        <taxon>Basidiomycota</taxon>
        <taxon>Agaricomycotina</taxon>
        <taxon>Agaricomycetes</taxon>
        <taxon>Agaricomycetidae</taxon>
        <taxon>Agaricales</taxon>
        <taxon>Pleurotineae</taxon>
        <taxon>Stephanosporaceae</taxon>
        <taxon>Cristinia</taxon>
    </lineage>
</organism>
<comment type="caution">
    <text evidence="1">The sequence shown here is derived from an EMBL/GenBank/DDBJ whole genome shotgun (WGS) entry which is preliminary data.</text>
</comment>
<sequence length="234" mass="26481">MLAYGFLLSSDRPLADAYGMHGTLCPTFGLKWQKISDAPGPKRRGSGQQWYLRVKYESWSRIAAAYQVRCSGDKNHMAERADEARKQLVRPAIRFIPSDNPCQIFWNPLKIDLLNTKPLLCVELLQSILRWRNFGRTSSREPRTLVIAKLESVRTSIPAKYRRAPTSKSSRAGSPLQLIPIIRKRYVHENPGWFEEAVCGTIPMLQWQASIAMAALHLPSASSKKSHKSSSFAQ</sequence>
<dbReference type="AlphaFoldDB" id="A0A8K0UFJ7"/>
<reference evidence="1" key="1">
    <citation type="journal article" date="2021" name="New Phytol.">
        <title>Evolutionary innovations through gain and loss of genes in the ectomycorrhizal Boletales.</title>
        <authorList>
            <person name="Wu G."/>
            <person name="Miyauchi S."/>
            <person name="Morin E."/>
            <person name="Kuo A."/>
            <person name="Drula E."/>
            <person name="Varga T."/>
            <person name="Kohler A."/>
            <person name="Feng B."/>
            <person name="Cao Y."/>
            <person name="Lipzen A."/>
            <person name="Daum C."/>
            <person name="Hundley H."/>
            <person name="Pangilinan J."/>
            <person name="Johnson J."/>
            <person name="Barry K."/>
            <person name="LaButti K."/>
            <person name="Ng V."/>
            <person name="Ahrendt S."/>
            <person name="Min B."/>
            <person name="Choi I.G."/>
            <person name="Park H."/>
            <person name="Plett J.M."/>
            <person name="Magnuson J."/>
            <person name="Spatafora J.W."/>
            <person name="Nagy L.G."/>
            <person name="Henrissat B."/>
            <person name="Grigoriev I.V."/>
            <person name="Yang Z.L."/>
            <person name="Xu J."/>
            <person name="Martin F.M."/>
        </authorList>
    </citation>
    <scope>NUCLEOTIDE SEQUENCE</scope>
    <source>
        <strain evidence="1">KKN 215</strain>
    </source>
</reference>
<protein>
    <submittedName>
        <fullName evidence="1">Uncharacterized protein</fullName>
    </submittedName>
</protein>
<proteinExistence type="predicted"/>
<dbReference type="EMBL" id="JAEVFJ010000052">
    <property type="protein sequence ID" value="KAH8081299.1"/>
    <property type="molecule type" value="Genomic_DNA"/>
</dbReference>
<dbReference type="Proteomes" id="UP000813824">
    <property type="component" value="Unassembled WGS sequence"/>
</dbReference>
<name>A0A8K0UFJ7_9AGAR</name>